<accession>A0ABY5TLH6</accession>
<dbReference type="Proteomes" id="UP001059934">
    <property type="component" value="Chromosome"/>
</dbReference>
<proteinExistence type="predicted"/>
<dbReference type="EMBL" id="CP103416">
    <property type="protein sequence ID" value="UVW34215.1"/>
    <property type="molecule type" value="Genomic_DNA"/>
</dbReference>
<organism evidence="2 3">
    <name type="scientific">SAR92 clade bacterium H455</name>
    <dbReference type="NCBI Taxonomy" id="2974818"/>
    <lineage>
        <taxon>Bacteria</taxon>
        <taxon>Pseudomonadati</taxon>
        <taxon>Pseudomonadota</taxon>
        <taxon>Gammaproteobacteria</taxon>
        <taxon>Cellvibrionales</taxon>
        <taxon>Porticoccaceae</taxon>
        <taxon>SAR92 clade</taxon>
    </lineage>
</organism>
<feature type="signal peptide" evidence="1">
    <location>
        <begin position="1"/>
        <end position="30"/>
    </location>
</feature>
<sequence>MTTDKQQRTAQRATSLWVAMLTLISSLSVAQDSSEQIEAVAAPWYQVEVVIFTQQGYAGEEQPPRNYSLDFADNSLELLDPDQVSNNNFPIAGTGVVSKTAERIIPLATVADPALGFADLELENMEELIEVRNGEQIEKKGLNQNSPFDDYDLAQINAQDATFLANNLIDNQNQAADEIYVAEYEPTFTKLPRDVRNLNESARALDRQEQYNVVFHEAWRFSADELEQDPWVIIKAGKQYLDRFEIEGSLRFYKSRFLHFQSDLWLLEFDQQGDSENMIELPEFPLREQPSLADSYVIADIEFNEKRIEDFFIDVPESDVATTVNGESSATKVAEDIQQPTQYPVKSLWTFDQSKRLEEQQSYYIDHPKMGVLVTIRPHEPEVLNPLLEETLAETE</sequence>
<evidence type="ECO:0000256" key="1">
    <source>
        <dbReference type="SAM" id="SignalP"/>
    </source>
</evidence>
<protein>
    <submittedName>
        <fullName evidence="2">Peptidoglycan binding protein CsiV</fullName>
    </submittedName>
</protein>
<evidence type="ECO:0000313" key="3">
    <source>
        <dbReference type="Proteomes" id="UP001059934"/>
    </source>
</evidence>
<dbReference type="Pfam" id="PF10972">
    <property type="entry name" value="CsiV"/>
    <property type="match status" value="1"/>
</dbReference>
<keyword evidence="3" id="KW-1185">Reference proteome</keyword>
<gene>
    <name evidence="2" type="ORF">NYF23_09290</name>
</gene>
<keyword evidence="1" id="KW-0732">Signal</keyword>
<dbReference type="InterPro" id="IPR021241">
    <property type="entry name" value="CsiV"/>
</dbReference>
<evidence type="ECO:0000313" key="2">
    <source>
        <dbReference type="EMBL" id="UVW34215.1"/>
    </source>
</evidence>
<name>A0ABY5TLH6_9GAMM</name>
<reference evidence="2" key="1">
    <citation type="submission" date="2022-08" db="EMBL/GenBank/DDBJ databases">
        <title>Catabolic pathway analysis in culturable SAR92 clade bacteria reveals their overlooked roles in DMSP degradation in coastal seas.</title>
        <authorList>
            <person name="He X."/>
            <person name="Zhang X."/>
            <person name="Zhang Y."/>
        </authorList>
    </citation>
    <scope>NUCLEOTIDE SEQUENCE</scope>
    <source>
        <strain evidence="2">H455</strain>
    </source>
</reference>
<feature type="chain" id="PRO_5047272906" evidence="1">
    <location>
        <begin position="31"/>
        <end position="396"/>
    </location>
</feature>